<reference evidence="6 8" key="1">
    <citation type="journal article" date="2015" name="Genome Announc.">
        <title>Draft Genome Sequence of Vibrio owensii Strain SH-14, Which Causes Shrimp Acute Hepatopancreatic Necrosis Disease.</title>
        <authorList>
            <person name="Liu L."/>
            <person name="Xiao J."/>
            <person name="Xia X."/>
            <person name="Pan Y."/>
            <person name="Yan S."/>
            <person name="Wang Y."/>
        </authorList>
    </citation>
    <scope>NUCLEOTIDE SEQUENCE [LARGE SCALE GENOMIC DNA]</scope>
    <source>
        <strain evidence="6 8">SH14</strain>
    </source>
</reference>
<dbReference type="AlphaFoldDB" id="A0AAP9GFR3"/>
<sequence>MTIKRETRITIRTAARRLRELIKNDTSLAKTTKAGYRSNLNLVTKFMGKKLLKDVTAYDIEEFLNEVLPNVPHSRGSGYNTKMRKNIRTILNILFVHHVKTGELRRNPFDDGVKLYAKDDLNFVLPYTKDELKALAAVADGSGVVEALLLAAREGLRPCELIALTESSYNRDTSRLQINKSMALDNMKAPKTNGSKRNLAITSRSEEVLNQMLQKPYKRDVTYHLNNNTVTEKFVFTNTEGQGWGDCKKLSLALAPYFEKAGVKPRGVAPARHSFITNSIESGMSFEETVEYVGHNSTTTIKEYYLHWKDYSRGLTSLEQRNAENTF</sequence>
<evidence type="ECO:0000313" key="6">
    <source>
        <dbReference type="EMBL" id="QGH48997.1"/>
    </source>
</evidence>
<evidence type="ECO:0000256" key="2">
    <source>
        <dbReference type="ARBA" id="ARBA00023125"/>
    </source>
</evidence>
<dbReference type="InterPro" id="IPR013762">
    <property type="entry name" value="Integrase-like_cat_sf"/>
</dbReference>
<dbReference type="GO" id="GO:0006310">
    <property type="term" value="P:DNA recombination"/>
    <property type="evidence" value="ECO:0007669"/>
    <property type="project" value="UniProtKB-KW"/>
</dbReference>
<name>A0AAP9GFR3_9VIBR</name>
<evidence type="ECO:0000313" key="7">
    <source>
        <dbReference type="Proteomes" id="UP000272136"/>
    </source>
</evidence>
<evidence type="ECO:0000256" key="3">
    <source>
        <dbReference type="ARBA" id="ARBA00023172"/>
    </source>
</evidence>
<protein>
    <submittedName>
        <fullName evidence="6">Tyrosine-type recombinase/integrase</fullName>
    </submittedName>
</protein>
<dbReference type="Gene3D" id="1.10.443.10">
    <property type="entry name" value="Intergrase catalytic core"/>
    <property type="match status" value="1"/>
</dbReference>
<dbReference type="GO" id="GO:0015074">
    <property type="term" value="P:DNA integration"/>
    <property type="evidence" value="ECO:0007669"/>
    <property type="project" value="UniProtKB-KW"/>
</dbReference>
<keyword evidence="3" id="KW-0233">DNA recombination</keyword>
<evidence type="ECO:0000313" key="8">
    <source>
        <dbReference type="Proteomes" id="UP000390336"/>
    </source>
</evidence>
<dbReference type="EMBL" id="CP033138">
    <property type="protein sequence ID" value="AYO16832.1"/>
    <property type="molecule type" value="Genomic_DNA"/>
</dbReference>
<dbReference type="SUPFAM" id="SSF56349">
    <property type="entry name" value="DNA breaking-rejoining enzymes"/>
    <property type="match status" value="1"/>
</dbReference>
<keyword evidence="2" id="KW-0238">DNA-binding</keyword>
<dbReference type="RefSeq" id="WP_054823803.1">
    <property type="nucleotide sequence ID" value="NZ_CP033138.1"/>
</dbReference>
<organism evidence="6 8">
    <name type="scientific">Vibrio owensii</name>
    <dbReference type="NCBI Taxonomy" id="696485"/>
    <lineage>
        <taxon>Bacteria</taxon>
        <taxon>Pseudomonadati</taxon>
        <taxon>Pseudomonadota</taxon>
        <taxon>Gammaproteobacteria</taxon>
        <taxon>Vibrionales</taxon>
        <taxon>Vibrionaceae</taxon>
        <taxon>Vibrio</taxon>
    </lineage>
</organism>
<reference evidence="5 7" key="2">
    <citation type="submission" date="2018-10" db="EMBL/GenBank/DDBJ databases">
        <title>Whole Genome of Vibrio owensii strain 170502, isolated from Acute Hepatopancreatic Necrosis Disease (AHPND) shrimp.</title>
        <authorList>
            <person name="Yan M."/>
            <person name="Wang X."/>
            <person name="Wang Y."/>
        </authorList>
    </citation>
    <scope>NUCLEOTIDE SEQUENCE [LARGE SCALE GENOMIC DNA]</scope>
    <source>
        <strain evidence="5 7">1700302</strain>
    </source>
</reference>
<dbReference type="InterPro" id="IPR002104">
    <property type="entry name" value="Integrase_catalytic"/>
</dbReference>
<evidence type="ECO:0000259" key="4">
    <source>
        <dbReference type="PROSITE" id="PS51898"/>
    </source>
</evidence>
<accession>A0AAP9GFR3</accession>
<dbReference type="InterPro" id="IPR011010">
    <property type="entry name" value="DNA_brk_join_enz"/>
</dbReference>
<dbReference type="GO" id="GO:0003677">
    <property type="term" value="F:DNA binding"/>
    <property type="evidence" value="ECO:0007669"/>
    <property type="project" value="UniProtKB-KW"/>
</dbReference>
<keyword evidence="1" id="KW-0229">DNA integration</keyword>
<dbReference type="EMBL" id="CP045860">
    <property type="protein sequence ID" value="QGH48997.1"/>
    <property type="molecule type" value="Genomic_DNA"/>
</dbReference>
<evidence type="ECO:0000313" key="5">
    <source>
        <dbReference type="EMBL" id="AYO16832.1"/>
    </source>
</evidence>
<keyword evidence="7" id="KW-1185">Reference proteome</keyword>
<dbReference type="InterPro" id="IPR010998">
    <property type="entry name" value="Integrase_recombinase_N"/>
</dbReference>
<dbReference type="Gene3D" id="1.10.150.130">
    <property type="match status" value="1"/>
</dbReference>
<feature type="domain" description="Tyr recombinase" evidence="4">
    <location>
        <begin position="122"/>
        <end position="319"/>
    </location>
</feature>
<reference evidence="6" key="3">
    <citation type="submission" date="2019-11" db="EMBL/GenBank/DDBJ databases">
        <title>Complete genome sequence of Vibrio owensii SH-14 isolated from shrimp with acute hepatopancreatic necrosis diease.</title>
        <authorList>
            <person name="Liang X."/>
            <person name="Wang Y."/>
        </authorList>
    </citation>
    <scope>NUCLEOTIDE SEQUENCE</scope>
    <source>
        <strain evidence="6">SH14</strain>
    </source>
</reference>
<dbReference type="PROSITE" id="PS51898">
    <property type="entry name" value="TYR_RECOMBINASE"/>
    <property type="match status" value="1"/>
</dbReference>
<dbReference type="Proteomes" id="UP000390336">
    <property type="component" value="Chromosome 2"/>
</dbReference>
<evidence type="ECO:0000256" key="1">
    <source>
        <dbReference type="ARBA" id="ARBA00022908"/>
    </source>
</evidence>
<dbReference type="Proteomes" id="UP000272136">
    <property type="component" value="Chromosome 2"/>
</dbReference>
<dbReference type="Pfam" id="PF00589">
    <property type="entry name" value="Phage_integrase"/>
    <property type="match status" value="1"/>
</dbReference>
<gene>
    <name evidence="6" type="ORF">APZ19_17830</name>
    <name evidence="5" type="ORF">D0812_20770</name>
</gene>
<dbReference type="InterPro" id="IPR050090">
    <property type="entry name" value="Tyrosine_recombinase_XerCD"/>
</dbReference>
<dbReference type="PANTHER" id="PTHR30349">
    <property type="entry name" value="PHAGE INTEGRASE-RELATED"/>
    <property type="match status" value="1"/>
</dbReference>
<proteinExistence type="predicted"/>